<keyword evidence="2" id="KW-1185">Reference proteome</keyword>
<protein>
    <submittedName>
        <fullName evidence="1">Abi family protein</fullName>
    </submittedName>
</protein>
<dbReference type="InterPro" id="IPR011664">
    <property type="entry name" value="Abi_system_AbiD/AbiF-like"/>
</dbReference>
<organism evidence="1 2">
    <name type="scientific">Plebeiibacterium sediminum</name>
    <dbReference type="NCBI Taxonomy" id="2992112"/>
    <lineage>
        <taxon>Bacteria</taxon>
        <taxon>Pseudomonadati</taxon>
        <taxon>Bacteroidota</taxon>
        <taxon>Bacteroidia</taxon>
        <taxon>Marinilabiliales</taxon>
        <taxon>Marinilabiliaceae</taxon>
        <taxon>Plebeiibacterium</taxon>
    </lineage>
</organism>
<dbReference type="EMBL" id="JAPDPJ010000162">
    <property type="protein sequence ID" value="MCW3789695.1"/>
    <property type="molecule type" value="Genomic_DNA"/>
</dbReference>
<dbReference type="RefSeq" id="WP_301193240.1">
    <property type="nucleotide sequence ID" value="NZ_JAPDPJ010000162.1"/>
</dbReference>
<name>A0AAE3MAD6_9BACT</name>
<accession>A0AAE3MAD6</accession>
<dbReference type="AlphaFoldDB" id="A0AAE3MAD6"/>
<gene>
    <name evidence="1" type="ORF">OM075_24765</name>
</gene>
<proteinExistence type="predicted"/>
<feature type="non-terminal residue" evidence="1">
    <location>
        <position position="1"/>
    </location>
</feature>
<comment type="caution">
    <text evidence="1">The sequence shown here is derived from an EMBL/GenBank/DDBJ whole genome shotgun (WGS) entry which is preliminary data.</text>
</comment>
<evidence type="ECO:0000313" key="1">
    <source>
        <dbReference type="EMBL" id="MCW3789695.1"/>
    </source>
</evidence>
<dbReference type="Proteomes" id="UP001209229">
    <property type="component" value="Unassembled WGS sequence"/>
</dbReference>
<evidence type="ECO:0000313" key="2">
    <source>
        <dbReference type="Proteomes" id="UP001209229"/>
    </source>
</evidence>
<sequence length="206" mass="24462">TSTVSKIFGELKRSQEVFLEEFNNTYIDEFPPSWITLEVCSFGNLSWVYSIIKPGMTKRNIAKTYGLNDKVFQSWLHSIVYLRNTCAHHSRLWNKKLAIKAEFPKKTKYPWIVNFETIDSRTEEPSFIKNRTYFAICMIQYLLQSINPNNTFLEKLNNLFDKYPIIDKNALGFTKNWENEPMWVQSKLANEKAKIKKKGFRYYVRN</sequence>
<dbReference type="Pfam" id="PF07751">
    <property type="entry name" value="Abi_2"/>
    <property type="match status" value="1"/>
</dbReference>
<reference evidence="1" key="1">
    <citation type="submission" date="2022-10" db="EMBL/GenBank/DDBJ databases">
        <authorList>
            <person name="Yu W.X."/>
        </authorList>
    </citation>
    <scope>NUCLEOTIDE SEQUENCE</scope>
    <source>
        <strain evidence="1">AAT</strain>
    </source>
</reference>